<dbReference type="AlphaFoldDB" id="A0A7C1NCP5"/>
<evidence type="ECO:0000313" key="3">
    <source>
        <dbReference type="EMBL" id="HFJ53222.1"/>
    </source>
</evidence>
<dbReference type="GO" id="GO:0016853">
    <property type="term" value="F:isomerase activity"/>
    <property type="evidence" value="ECO:0007669"/>
    <property type="project" value="UniProtKB-KW"/>
</dbReference>
<dbReference type="InterPro" id="IPR013022">
    <property type="entry name" value="Xyl_isomerase-like_TIM-brl"/>
</dbReference>
<dbReference type="InterPro" id="IPR036237">
    <property type="entry name" value="Xyl_isomerase-like_sf"/>
</dbReference>
<protein>
    <submittedName>
        <fullName evidence="2">Sugar phosphate isomerase/epimerase</fullName>
    </submittedName>
</protein>
<dbReference type="InterPro" id="IPR050312">
    <property type="entry name" value="IolE/XylAMocC-like"/>
</dbReference>
<dbReference type="Gene3D" id="3.20.20.150">
    <property type="entry name" value="Divalent-metal-dependent TIM barrel enzymes"/>
    <property type="match status" value="1"/>
</dbReference>
<evidence type="ECO:0000259" key="1">
    <source>
        <dbReference type="Pfam" id="PF01261"/>
    </source>
</evidence>
<dbReference type="EMBL" id="DSLG01000007">
    <property type="protein sequence ID" value="HEA87475.1"/>
    <property type="molecule type" value="Genomic_DNA"/>
</dbReference>
<feature type="domain" description="Xylose isomerase-like TIM barrel" evidence="1">
    <location>
        <begin position="28"/>
        <end position="266"/>
    </location>
</feature>
<dbReference type="EMBL" id="DSTU01000001">
    <property type="protein sequence ID" value="HFJ53222.1"/>
    <property type="molecule type" value="Genomic_DNA"/>
</dbReference>
<evidence type="ECO:0000313" key="2">
    <source>
        <dbReference type="EMBL" id="HEA87475.1"/>
    </source>
</evidence>
<comment type="caution">
    <text evidence="2">The sequence shown here is derived from an EMBL/GenBank/DDBJ whole genome shotgun (WGS) entry which is preliminary data.</text>
</comment>
<dbReference type="Pfam" id="PF01261">
    <property type="entry name" value="AP_endonuc_2"/>
    <property type="match status" value="1"/>
</dbReference>
<dbReference type="PANTHER" id="PTHR12110">
    <property type="entry name" value="HYDROXYPYRUVATE ISOMERASE"/>
    <property type="match status" value="1"/>
</dbReference>
<reference evidence="2" key="1">
    <citation type="journal article" date="2020" name="mSystems">
        <title>Genome- and Community-Level Interaction Insights into Carbon Utilization and Element Cycling Functions of Hydrothermarchaeota in Hydrothermal Sediment.</title>
        <authorList>
            <person name="Zhou Z."/>
            <person name="Liu Y."/>
            <person name="Xu W."/>
            <person name="Pan J."/>
            <person name="Luo Z.H."/>
            <person name="Li M."/>
        </authorList>
    </citation>
    <scope>NUCLEOTIDE SEQUENCE [LARGE SCALE GENOMIC DNA]</scope>
    <source>
        <strain evidence="2">SpSt-265</strain>
        <strain evidence="3">SpSt-465</strain>
    </source>
</reference>
<sequence length="283" mass="31861">MVLDTETLQRRLGIQILFDFTDILEAIDFAAGNGFGVLELNLGNIRFGNQLRQARMRAQVRRYARAAGVKLAIHALEGPSFFIPSERVRRCAVAELKRTLDWAADIGARNVIMHLGFDMHYGYGGGNRFTHEEFPEYYEQALLAALGELKSYARNRARLCVENVGGFRFAPAKKILPRLLGGSLGLCFDIGHIAILPKEQQEVELAFFHRFRSRVLHAHLHHNNGIRDQHLPLGGGTADVKPYLELLVSSPAWLVFETRPREAALASRDYFITRLLPELGEKG</sequence>
<proteinExistence type="predicted"/>
<keyword evidence="2" id="KW-0413">Isomerase</keyword>
<organism evidence="2">
    <name type="scientific">candidate division WOR-3 bacterium</name>
    <dbReference type="NCBI Taxonomy" id="2052148"/>
    <lineage>
        <taxon>Bacteria</taxon>
        <taxon>Bacteria division WOR-3</taxon>
    </lineage>
</organism>
<gene>
    <name evidence="2" type="ORF">ENP94_05630</name>
    <name evidence="3" type="ORF">ENS16_00825</name>
</gene>
<dbReference type="SUPFAM" id="SSF51658">
    <property type="entry name" value="Xylose isomerase-like"/>
    <property type="match status" value="1"/>
</dbReference>
<accession>A0A7C1NCP5</accession>
<name>A0A7C1NCP5_UNCW3</name>